<accession>A0A3B1BMQ6</accession>
<dbReference type="EMBL" id="UOGB01000085">
    <property type="protein sequence ID" value="VAX17302.1"/>
    <property type="molecule type" value="Genomic_DNA"/>
</dbReference>
<dbReference type="PANTHER" id="PTHR43286">
    <property type="entry name" value="ENDONUCLEASE III-LIKE PROTEIN 1"/>
    <property type="match status" value="1"/>
</dbReference>
<evidence type="ECO:0000256" key="3">
    <source>
        <dbReference type="ARBA" id="ARBA00022763"/>
    </source>
</evidence>
<dbReference type="FunFam" id="1.10.340.30:FF:000001">
    <property type="entry name" value="Endonuclease III"/>
    <property type="match status" value="1"/>
</dbReference>
<dbReference type="InterPro" id="IPR005759">
    <property type="entry name" value="Nth"/>
</dbReference>
<comment type="similarity">
    <text evidence="1">Belongs to the Nth/MutY family.</text>
</comment>
<proteinExistence type="inferred from homology"/>
<dbReference type="InterPro" id="IPR023170">
    <property type="entry name" value="HhH_base_excis_C"/>
</dbReference>
<keyword evidence="2" id="KW-0479">Metal-binding</keyword>
<keyword evidence="6 9" id="KW-0456">Lyase</keyword>
<evidence type="ECO:0000256" key="7">
    <source>
        <dbReference type="ARBA" id="ARBA00023295"/>
    </source>
</evidence>
<reference evidence="9" key="1">
    <citation type="submission" date="2018-06" db="EMBL/GenBank/DDBJ databases">
        <authorList>
            <person name="Zhirakovskaya E."/>
        </authorList>
    </citation>
    <scope>NUCLEOTIDE SEQUENCE</scope>
</reference>
<dbReference type="CDD" id="cd00056">
    <property type="entry name" value="ENDO3c"/>
    <property type="match status" value="1"/>
</dbReference>
<gene>
    <name evidence="9" type="ORF">MNBD_NITROSPINAE03-859</name>
</gene>
<evidence type="ECO:0000256" key="4">
    <source>
        <dbReference type="ARBA" id="ARBA00022801"/>
    </source>
</evidence>
<evidence type="ECO:0000256" key="6">
    <source>
        <dbReference type="ARBA" id="ARBA00023239"/>
    </source>
</evidence>
<keyword evidence="7" id="KW-0326">Glycosidase</keyword>
<dbReference type="GO" id="GO:0051539">
    <property type="term" value="F:4 iron, 4 sulfur cluster binding"/>
    <property type="evidence" value="ECO:0007669"/>
    <property type="project" value="UniProtKB-KW"/>
</dbReference>
<dbReference type="InterPro" id="IPR011257">
    <property type="entry name" value="DNA_glycosylase"/>
</dbReference>
<dbReference type="InterPro" id="IPR003265">
    <property type="entry name" value="HhH-GPD_domain"/>
</dbReference>
<dbReference type="GO" id="GO:0006285">
    <property type="term" value="P:base-excision repair, AP site formation"/>
    <property type="evidence" value="ECO:0007669"/>
    <property type="project" value="TreeGrafter"/>
</dbReference>
<dbReference type="PIRSF" id="PIRSF001435">
    <property type="entry name" value="Nth"/>
    <property type="match status" value="1"/>
</dbReference>
<keyword evidence="2" id="KW-0411">Iron-sulfur</keyword>
<protein>
    <submittedName>
        <fullName evidence="9">Endonuclease III</fullName>
        <ecNumber evidence="9">4.2.99.18</ecNumber>
    </submittedName>
</protein>
<dbReference type="Gene3D" id="1.10.340.30">
    <property type="entry name" value="Hypothetical protein, domain 2"/>
    <property type="match status" value="1"/>
</dbReference>
<dbReference type="AlphaFoldDB" id="A0A3B1BMQ6"/>
<evidence type="ECO:0000259" key="8">
    <source>
        <dbReference type="SMART" id="SM00478"/>
    </source>
</evidence>
<dbReference type="HAMAP" id="MF_00942">
    <property type="entry name" value="Nth"/>
    <property type="match status" value="1"/>
</dbReference>
<name>A0A3B1BMQ6_9ZZZZ</name>
<feature type="domain" description="HhH-GPD" evidence="8">
    <location>
        <begin position="50"/>
        <end position="197"/>
    </location>
</feature>
<sequence>MNDLKSPEFDIQKAVKLLRKEVKQWKVPVVTTYSRKNSRPAFQVLISCLLSLRTRDEQTAKASRKLFAEADSPEKIADMPVERIEKLIYPVGFYRNKAKTLKEVCQTLLDNYQGQTPDTIDQLVELKGVGRKTANLVVTLGFGKPGICVDTHVHRICNIWGYVNTKTPDKTETALRERLPRRYWIEFNDLLVTFGQNLCKPVSPICSRCKLSAICPQKGVGRSR</sequence>
<keyword evidence="2" id="KW-0408">Iron</keyword>
<dbReference type="GO" id="GO:0000703">
    <property type="term" value="F:oxidized pyrimidine nucleobase lesion DNA N-glycosylase activity"/>
    <property type="evidence" value="ECO:0007669"/>
    <property type="project" value="TreeGrafter"/>
</dbReference>
<dbReference type="EC" id="4.2.99.18" evidence="9"/>
<evidence type="ECO:0000256" key="1">
    <source>
        <dbReference type="ARBA" id="ARBA00008343"/>
    </source>
</evidence>
<dbReference type="GO" id="GO:0006289">
    <property type="term" value="P:nucleotide-excision repair"/>
    <property type="evidence" value="ECO:0007669"/>
    <property type="project" value="TreeGrafter"/>
</dbReference>
<evidence type="ECO:0000256" key="2">
    <source>
        <dbReference type="ARBA" id="ARBA00022485"/>
    </source>
</evidence>
<dbReference type="Pfam" id="PF00633">
    <property type="entry name" value="HHH"/>
    <property type="match status" value="1"/>
</dbReference>
<keyword evidence="9" id="KW-0540">Nuclease</keyword>
<dbReference type="SMART" id="SM00478">
    <property type="entry name" value="ENDO3c"/>
    <property type="match status" value="1"/>
</dbReference>
<organism evidence="9">
    <name type="scientific">hydrothermal vent metagenome</name>
    <dbReference type="NCBI Taxonomy" id="652676"/>
    <lineage>
        <taxon>unclassified sequences</taxon>
        <taxon>metagenomes</taxon>
        <taxon>ecological metagenomes</taxon>
    </lineage>
</organism>
<evidence type="ECO:0000313" key="9">
    <source>
        <dbReference type="EMBL" id="VAX17302.1"/>
    </source>
</evidence>
<dbReference type="GO" id="GO:0003677">
    <property type="term" value="F:DNA binding"/>
    <property type="evidence" value="ECO:0007669"/>
    <property type="project" value="InterPro"/>
</dbReference>
<dbReference type="PANTHER" id="PTHR43286:SF1">
    <property type="entry name" value="ENDONUCLEASE III-LIKE PROTEIN 1"/>
    <property type="match status" value="1"/>
</dbReference>
<keyword evidence="3" id="KW-0227">DNA damage</keyword>
<keyword evidence="2" id="KW-0004">4Fe-4S</keyword>
<keyword evidence="4" id="KW-0378">Hydrolase</keyword>
<evidence type="ECO:0000256" key="5">
    <source>
        <dbReference type="ARBA" id="ARBA00023204"/>
    </source>
</evidence>
<dbReference type="InterPro" id="IPR000445">
    <property type="entry name" value="HhH_motif"/>
</dbReference>
<dbReference type="Gene3D" id="1.10.1670.10">
    <property type="entry name" value="Helix-hairpin-Helix base-excision DNA repair enzymes (C-terminal)"/>
    <property type="match status" value="1"/>
</dbReference>
<dbReference type="Pfam" id="PF00730">
    <property type="entry name" value="HhH-GPD"/>
    <property type="match status" value="1"/>
</dbReference>
<keyword evidence="9" id="KW-0255">Endonuclease</keyword>
<keyword evidence="5" id="KW-0234">DNA repair</keyword>
<dbReference type="SUPFAM" id="SSF48150">
    <property type="entry name" value="DNA-glycosylase"/>
    <property type="match status" value="1"/>
</dbReference>
<dbReference type="GO" id="GO:0140078">
    <property type="term" value="F:class I DNA-(apurinic or apyrimidinic site) endonuclease activity"/>
    <property type="evidence" value="ECO:0007669"/>
    <property type="project" value="UniProtKB-EC"/>
</dbReference>